<dbReference type="Gene3D" id="4.10.240.10">
    <property type="entry name" value="Zn(2)-C6 fungal-type DNA-binding domain"/>
    <property type="match status" value="1"/>
</dbReference>
<dbReference type="InterPro" id="IPR001138">
    <property type="entry name" value="Zn2Cys6_DnaBD"/>
</dbReference>
<dbReference type="InterPro" id="IPR053187">
    <property type="entry name" value="Notoamide_regulator"/>
</dbReference>
<dbReference type="CDD" id="cd00067">
    <property type="entry name" value="GAL4"/>
    <property type="match status" value="1"/>
</dbReference>
<keyword evidence="9" id="KW-1185">Reference proteome</keyword>
<name>A0AAN6DLN2_9EURO</name>
<dbReference type="PROSITE" id="PS00463">
    <property type="entry name" value="ZN2_CY6_FUNGAL_1"/>
    <property type="match status" value="1"/>
</dbReference>
<accession>A0AAN6DLN2</accession>
<dbReference type="AlphaFoldDB" id="A0AAN6DLN2"/>
<reference evidence="8" key="1">
    <citation type="journal article" date="2022" name="bioRxiv">
        <title>Deciphering the potential niche of two novel black yeast fungi from a biological soil crust based on their genomes, phenotypes, and melanin regulation.</title>
        <authorList>
            <consortium name="DOE Joint Genome Institute"/>
            <person name="Carr E.C."/>
            <person name="Barton Q."/>
            <person name="Grambo S."/>
            <person name="Sullivan M."/>
            <person name="Renfro C.M."/>
            <person name="Kuo A."/>
            <person name="Pangilinan J."/>
            <person name="Lipzen A."/>
            <person name="Keymanesh K."/>
            <person name="Savage E."/>
            <person name="Barry K."/>
            <person name="Grigoriev I.V."/>
            <person name="Riekhof W.R."/>
            <person name="Harris S.S."/>
        </authorList>
    </citation>
    <scope>NUCLEOTIDE SEQUENCE</scope>
    <source>
        <strain evidence="8">JF 03-4F</strain>
    </source>
</reference>
<comment type="caution">
    <text evidence="8">The sequence shown here is derived from an EMBL/GenBank/DDBJ whole genome shotgun (WGS) entry which is preliminary data.</text>
</comment>
<dbReference type="Proteomes" id="UP001203852">
    <property type="component" value="Unassembled WGS sequence"/>
</dbReference>
<dbReference type="PROSITE" id="PS50048">
    <property type="entry name" value="ZN2_CY6_FUNGAL_2"/>
    <property type="match status" value="1"/>
</dbReference>
<gene>
    <name evidence="8" type="ORF">EDD36DRAFT_118270</name>
</gene>
<evidence type="ECO:0000256" key="1">
    <source>
        <dbReference type="ARBA" id="ARBA00022723"/>
    </source>
</evidence>
<evidence type="ECO:0000256" key="6">
    <source>
        <dbReference type="SAM" id="MobiDB-lite"/>
    </source>
</evidence>
<evidence type="ECO:0000256" key="3">
    <source>
        <dbReference type="ARBA" id="ARBA00023125"/>
    </source>
</evidence>
<dbReference type="SUPFAM" id="SSF57701">
    <property type="entry name" value="Zn2/Cys6 DNA-binding domain"/>
    <property type="match status" value="1"/>
</dbReference>
<evidence type="ECO:0000256" key="2">
    <source>
        <dbReference type="ARBA" id="ARBA00023015"/>
    </source>
</evidence>
<feature type="region of interest" description="Disordered" evidence="6">
    <location>
        <begin position="1"/>
        <end position="22"/>
    </location>
</feature>
<dbReference type="SMART" id="SM00066">
    <property type="entry name" value="GAL4"/>
    <property type="match status" value="1"/>
</dbReference>
<evidence type="ECO:0000259" key="7">
    <source>
        <dbReference type="PROSITE" id="PS50048"/>
    </source>
</evidence>
<keyword evidence="4" id="KW-0804">Transcription</keyword>
<dbReference type="PANTHER" id="PTHR47256:SF3">
    <property type="entry name" value="ZN(II)2CYS6 TRANSCRIPTION FACTOR (EUROFUNG)"/>
    <property type="match status" value="1"/>
</dbReference>
<sequence>MFRSIQSLDHFPPGEGPSTTANHVAGKPSVSCLACKKRKSKCSRQSPCDACYRHGTDCVYDVISDQRRKVAHARAVHDLQRCRHFLGGIIALFRVGGPEAREHFLTTIRQDRPIEELAHYVEYLVRTEPAISHAFQQSSLILEKATDTEVTPPVSGPPMKSYLQYNEVHTPIIMESMPWTMLADNEMVSHLLSLFFTWQQPSCQYVDKTAFLTDMSTQDTTRPKTFCSPLLVNAILAQACSISPRRAECELLQADFSREVKRLLELECGRATLTTMQALLVTYSVECDRGQDRVGRSLRFQAVDMYRRLGYDQEQPRPRGCDTSENVQQDWRALTRIIWAVFCHDGLTCFLYGFELSLKVPLVEQYFLHVPDSAGTELDARDGHWTAYPMARSLQPALLTPVLQAQILLAEIFYKVILVDQAPSVTVHSLAQITDLLQQLVLWREGLDPRLRMNDNSTAQVYHLNIWYHLIHVVIAKQLWSRPGMERPPAWKSPQEILLIHATASMDSLWQFRSAFSFRYSTGIGLFAPIVTSYSLIAHLHGRADIAALFTRAVQAIREHGHLTIVPFLLAGLRALERSHSIKLPPEVQGYMRVLEGLKPDLSDVPMEMPVIVVPNTRQNMVITDDWASAAHRVRRLQTLSSLLKQYSKAILETASPVVEHGRSW</sequence>
<organism evidence="8 9">
    <name type="scientific">Exophiala viscosa</name>
    <dbReference type="NCBI Taxonomy" id="2486360"/>
    <lineage>
        <taxon>Eukaryota</taxon>
        <taxon>Fungi</taxon>
        <taxon>Dikarya</taxon>
        <taxon>Ascomycota</taxon>
        <taxon>Pezizomycotina</taxon>
        <taxon>Eurotiomycetes</taxon>
        <taxon>Chaetothyriomycetidae</taxon>
        <taxon>Chaetothyriales</taxon>
        <taxon>Herpotrichiellaceae</taxon>
        <taxon>Exophiala</taxon>
    </lineage>
</organism>
<feature type="domain" description="Zn(2)-C6 fungal-type" evidence="7">
    <location>
        <begin position="31"/>
        <end position="60"/>
    </location>
</feature>
<dbReference type="EMBL" id="MU404366">
    <property type="protein sequence ID" value="KAI1607827.1"/>
    <property type="molecule type" value="Genomic_DNA"/>
</dbReference>
<dbReference type="PANTHER" id="PTHR47256">
    <property type="entry name" value="ZN(II)2CYS6 TRANSCRIPTION FACTOR (EUROFUNG)-RELATED"/>
    <property type="match status" value="1"/>
</dbReference>
<dbReference type="Pfam" id="PF04082">
    <property type="entry name" value="Fungal_trans"/>
    <property type="match status" value="1"/>
</dbReference>
<dbReference type="Pfam" id="PF00172">
    <property type="entry name" value="Zn_clus"/>
    <property type="match status" value="1"/>
</dbReference>
<keyword evidence="1" id="KW-0479">Metal-binding</keyword>
<evidence type="ECO:0000256" key="4">
    <source>
        <dbReference type="ARBA" id="ARBA00023163"/>
    </source>
</evidence>
<proteinExistence type="predicted"/>
<keyword evidence="2" id="KW-0805">Transcription regulation</keyword>
<dbReference type="GO" id="GO:0008270">
    <property type="term" value="F:zinc ion binding"/>
    <property type="evidence" value="ECO:0007669"/>
    <property type="project" value="InterPro"/>
</dbReference>
<protein>
    <recommendedName>
        <fullName evidence="7">Zn(2)-C6 fungal-type domain-containing protein</fullName>
    </recommendedName>
</protein>
<dbReference type="CDD" id="cd12148">
    <property type="entry name" value="fungal_TF_MHR"/>
    <property type="match status" value="1"/>
</dbReference>
<evidence type="ECO:0000256" key="5">
    <source>
        <dbReference type="ARBA" id="ARBA00023242"/>
    </source>
</evidence>
<evidence type="ECO:0000313" key="8">
    <source>
        <dbReference type="EMBL" id="KAI1607827.1"/>
    </source>
</evidence>
<keyword evidence="3" id="KW-0238">DNA-binding</keyword>
<keyword evidence="5" id="KW-0539">Nucleus</keyword>
<dbReference type="GO" id="GO:0003677">
    <property type="term" value="F:DNA binding"/>
    <property type="evidence" value="ECO:0007669"/>
    <property type="project" value="UniProtKB-KW"/>
</dbReference>
<dbReference type="GO" id="GO:0006351">
    <property type="term" value="P:DNA-templated transcription"/>
    <property type="evidence" value="ECO:0007669"/>
    <property type="project" value="InterPro"/>
</dbReference>
<dbReference type="InterPro" id="IPR007219">
    <property type="entry name" value="XnlR_reg_dom"/>
</dbReference>
<dbReference type="InterPro" id="IPR036864">
    <property type="entry name" value="Zn2-C6_fun-type_DNA-bd_sf"/>
</dbReference>
<evidence type="ECO:0000313" key="9">
    <source>
        <dbReference type="Proteomes" id="UP001203852"/>
    </source>
</evidence>
<dbReference type="GO" id="GO:0000981">
    <property type="term" value="F:DNA-binding transcription factor activity, RNA polymerase II-specific"/>
    <property type="evidence" value="ECO:0007669"/>
    <property type="project" value="InterPro"/>
</dbReference>